<dbReference type="InterPro" id="IPR002478">
    <property type="entry name" value="PUA"/>
</dbReference>
<organism evidence="10 11">
    <name type="scientific">Colwellia ponticola</name>
    <dbReference type="NCBI Taxonomy" id="2304625"/>
    <lineage>
        <taxon>Bacteria</taxon>
        <taxon>Pseudomonadati</taxon>
        <taxon>Pseudomonadota</taxon>
        <taxon>Gammaproteobacteria</taxon>
        <taxon>Alteromonadales</taxon>
        <taxon>Colwelliaceae</taxon>
        <taxon>Colwellia</taxon>
    </lineage>
</organism>
<protein>
    <recommendedName>
        <fullName evidence="8">Glutamate 5-kinase</fullName>
        <ecNumber evidence="8">2.7.2.11</ecNumber>
    </recommendedName>
    <alternativeName>
        <fullName evidence="8">Gamma-glutamyl kinase</fullName>
        <shortName evidence="8">GK</shortName>
    </alternativeName>
</protein>
<dbReference type="Pfam" id="PF01472">
    <property type="entry name" value="PUA"/>
    <property type="match status" value="1"/>
</dbReference>
<dbReference type="InterPro" id="IPR005715">
    <property type="entry name" value="Glu_5kinase/COase_Synthase"/>
</dbReference>
<feature type="binding site" evidence="8">
    <location>
        <position position="9"/>
    </location>
    <ligand>
        <name>ATP</name>
        <dbReference type="ChEBI" id="CHEBI:30616"/>
    </ligand>
</feature>
<dbReference type="AlphaFoldDB" id="A0A8H2PKV2"/>
<dbReference type="GO" id="GO:0003723">
    <property type="term" value="F:RNA binding"/>
    <property type="evidence" value="ECO:0007669"/>
    <property type="project" value="InterPro"/>
</dbReference>
<evidence type="ECO:0000313" key="10">
    <source>
        <dbReference type="EMBL" id="TMM42512.1"/>
    </source>
</evidence>
<comment type="function">
    <text evidence="8">Catalyzes the transfer of a phosphate group to glutamate to form L-glutamate 5-phosphate.</text>
</comment>
<dbReference type="InterPro" id="IPR019797">
    <property type="entry name" value="Glutamate_5-kinase_CS"/>
</dbReference>
<dbReference type="Gene3D" id="2.30.130.10">
    <property type="entry name" value="PUA domain"/>
    <property type="match status" value="1"/>
</dbReference>
<keyword evidence="7 8" id="KW-0067">ATP-binding</keyword>
<comment type="catalytic activity">
    <reaction evidence="8">
        <text>L-glutamate + ATP = L-glutamyl 5-phosphate + ADP</text>
        <dbReference type="Rhea" id="RHEA:14877"/>
        <dbReference type="ChEBI" id="CHEBI:29985"/>
        <dbReference type="ChEBI" id="CHEBI:30616"/>
        <dbReference type="ChEBI" id="CHEBI:58274"/>
        <dbReference type="ChEBI" id="CHEBI:456216"/>
        <dbReference type="EC" id="2.7.2.11"/>
    </reaction>
</comment>
<evidence type="ECO:0000256" key="1">
    <source>
        <dbReference type="ARBA" id="ARBA00022490"/>
    </source>
</evidence>
<feature type="binding site" evidence="8">
    <location>
        <position position="133"/>
    </location>
    <ligand>
        <name>substrate</name>
    </ligand>
</feature>
<keyword evidence="3 8" id="KW-0641">Proline biosynthesis</keyword>
<dbReference type="InterPro" id="IPR001048">
    <property type="entry name" value="Asp/Glu/Uridylate_kinase"/>
</dbReference>
<dbReference type="InterPro" id="IPR041739">
    <property type="entry name" value="G5K_ProB"/>
</dbReference>
<accession>A0A8H2PKV2</accession>
<keyword evidence="1 8" id="KW-0963">Cytoplasm</keyword>
<dbReference type="SUPFAM" id="SSF53633">
    <property type="entry name" value="Carbamate kinase-like"/>
    <property type="match status" value="1"/>
</dbReference>
<dbReference type="UniPathway" id="UPA00098">
    <property type="reaction ID" value="UER00359"/>
</dbReference>
<keyword evidence="6 8" id="KW-0418">Kinase</keyword>
<dbReference type="PIRSF" id="PIRSF000729">
    <property type="entry name" value="GK"/>
    <property type="match status" value="1"/>
</dbReference>
<dbReference type="GO" id="GO:0005524">
    <property type="term" value="F:ATP binding"/>
    <property type="evidence" value="ECO:0007669"/>
    <property type="project" value="UniProtKB-KW"/>
</dbReference>
<keyword evidence="4 8" id="KW-0808">Transferase</keyword>
<comment type="similarity">
    <text evidence="8">Belongs to the glutamate 5-kinase family.</text>
</comment>
<dbReference type="PROSITE" id="PS00902">
    <property type="entry name" value="GLUTAMATE_5_KINASE"/>
    <property type="match status" value="1"/>
</dbReference>
<evidence type="ECO:0000256" key="8">
    <source>
        <dbReference type="HAMAP-Rule" id="MF_00456"/>
    </source>
</evidence>
<dbReference type="SUPFAM" id="SSF88697">
    <property type="entry name" value="PUA domain-like"/>
    <property type="match status" value="1"/>
</dbReference>
<dbReference type="RefSeq" id="WP_138624236.1">
    <property type="nucleotide sequence ID" value="NZ_SZVP01000017.1"/>
</dbReference>
<evidence type="ECO:0000256" key="3">
    <source>
        <dbReference type="ARBA" id="ARBA00022650"/>
    </source>
</evidence>
<feature type="domain" description="PUA" evidence="9">
    <location>
        <begin position="273"/>
        <end position="361"/>
    </location>
</feature>
<dbReference type="Proteomes" id="UP000307702">
    <property type="component" value="Unassembled WGS sequence"/>
</dbReference>
<feature type="binding site" evidence="8">
    <location>
        <begin position="207"/>
        <end position="213"/>
    </location>
    <ligand>
        <name>ATP</name>
        <dbReference type="ChEBI" id="CHEBI:30616"/>
    </ligand>
</feature>
<keyword evidence="11" id="KW-1185">Reference proteome</keyword>
<dbReference type="CDD" id="cd04242">
    <property type="entry name" value="AAK_G5K_ProB"/>
    <property type="match status" value="1"/>
</dbReference>
<keyword evidence="2 8" id="KW-0028">Amino-acid biosynthesis</keyword>
<gene>
    <name evidence="8 10" type="primary">proB</name>
    <name evidence="10" type="ORF">FCS21_14295</name>
</gene>
<dbReference type="InterPro" id="IPR036974">
    <property type="entry name" value="PUA_sf"/>
</dbReference>
<comment type="pathway">
    <text evidence="8">Amino-acid biosynthesis; L-proline biosynthesis; L-glutamate 5-semialdehyde from L-glutamate: step 1/2.</text>
</comment>
<evidence type="ECO:0000256" key="5">
    <source>
        <dbReference type="ARBA" id="ARBA00022741"/>
    </source>
</evidence>
<dbReference type="HAMAP" id="MF_00456">
    <property type="entry name" value="ProB"/>
    <property type="match status" value="1"/>
</dbReference>
<sequence length="369" mass="39808">MKFNRAVIKVGSALVAPNAQGCSGKYTLAISQFITQCQQQGKEIILVSSGSIAAGRSSIHHGSVDVSVATRKAMASVGQMKMMANWQRFFDIPCSQLLITQQDLNDRERFISIKHTINIQLANGILPIVNENDTVASKDATAGDNDNLAALVAQVCEADALFILGDVDGVFTQDPKTNTNALLVPVIDKVTDEIYAMAGVNNNKHSTGGMRSKIEAAAKAVEHGINTYIVNGTRNDVFDALLKELNPGTHFIAHKDIITAKKHWLKHTLKSQGQIILDEGAVNALLNEGASLLPKGIKSVQSQCQFSFQQGDSVDLIDEKSNKIIAKGISIYSQRDLTRIMGQHSGSIASILGHNQGSVVVHRDDMVIL</sequence>
<name>A0A8H2PKV2_9GAMM</name>
<evidence type="ECO:0000256" key="2">
    <source>
        <dbReference type="ARBA" id="ARBA00022605"/>
    </source>
</evidence>
<evidence type="ECO:0000256" key="7">
    <source>
        <dbReference type="ARBA" id="ARBA00022840"/>
    </source>
</evidence>
<evidence type="ECO:0000259" key="9">
    <source>
        <dbReference type="SMART" id="SM00359"/>
    </source>
</evidence>
<dbReference type="EMBL" id="SZVP01000017">
    <property type="protein sequence ID" value="TMM42512.1"/>
    <property type="molecule type" value="Genomic_DNA"/>
</dbReference>
<reference evidence="10 11" key="1">
    <citation type="submission" date="2019-05" db="EMBL/GenBank/DDBJ databases">
        <title>Colwellia ponticola sp. nov., isolated from seawater.</title>
        <authorList>
            <person name="Yoon J.-H."/>
        </authorList>
    </citation>
    <scope>NUCLEOTIDE SEQUENCE [LARGE SCALE GENOMIC DNA]</scope>
    <source>
        <strain evidence="10 11">OISW-25</strain>
    </source>
</reference>
<comment type="caution">
    <text evidence="8">Lacks conserved residue(s) required for the propagation of feature annotation.</text>
</comment>
<dbReference type="PROSITE" id="PS50890">
    <property type="entry name" value="PUA"/>
    <property type="match status" value="1"/>
</dbReference>
<keyword evidence="5 8" id="KW-0547">Nucleotide-binding</keyword>
<dbReference type="InterPro" id="IPR001057">
    <property type="entry name" value="Glu/AcGlu_kinase"/>
</dbReference>
<dbReference type="PANTHER" id="PTHR43654">
    <property type="entry name" value="GLUTAMATE 5-KINASE"/>
    <property type="match status" value="1"/>
</dbReference>
<dbReference type="FunFam" id="3.40.1160.10:FF:000006">
    <property type="entry name" value="Glutamate 5-kinase"/>
    <property type="match status" value="1"/>
</dbReference>
<evidence type="ECO:0000313" key="11">
    <source>
        <dbReference type="Proteomes" id="UP000307702"/>
    </source>
</evidence>
<comment type="subcellular location">
    <subcellularLocation>
        <location evidence="8">Cytoplasm</location>
    </subcellularLocation>
</comment>
<dbReference type="GO" id="GO:0005829">
    <property type="term" value="C:cytosol"/>
    <property type="evidence" value="ECO:0007669"/>
    <property type="project" value="TreeGrafter"/>
</dbReference>
<dbReference type="Pfam" id="PF00696">
    <property type="entry name" value="AA_kinase"/>
    <property type="match status" value="1"/>
</dbReference>
<dbReference type="EC" id="2.7.2.11" evidence="8"/>
<dbReference type="InterPro" id="IPR036393">
    <property type="entry name" value="AceGlu_kinase-like_sf"/>
</dbReference>
<dbReference type="PANTHER" id="PTHR43654:SF1">
    <property type="entry name" value="ISOPENTENYL PHOSPHATE KINASE"/>
    <property type="match status" value="1"/>
</dbReference>
<dbReference type="PRINTS" id="PR00474">
    <property type="entry name" value="GLU5KINASE"/>
</dbReference>
<dbReference type="InterPro" id="IPR015947">
    <property type="entry name" value="PUA-like_sf"/>
</dbReference>
<evidence type="ECO:0000256" key="4">
    <source>
        <dbReference type="ARBA" id="ARBA00022679"/>
    </source>
</evidence>
<evidence type="ECO:0000256" key="6">
    <source>
        <dbReference type="ARBA" id="ARBA00022777"/>
    </source>
</evidence>
<dbReference type="Gene3D" id="3.40.1160.10">
    <property type="entry name" value="Acetylglutamate kinase-like"/>
    <property type="match status" value="1"/>
</dbReference>
<dbReference type="GO" id="GO:0055129">
    <property type="term" value="P:L-proline biosynthetic process"/>
    <property type="evidence" value="ECO:0007669"/>
    <property type="project" value="UniProtKB-UniRule"/>
</dbReference>
<comment type="caution">
    <text evidence="10">The sequence shown here is derived from an EMBL/GenBank/DDBJ whole genome shotgun (WGS) entry which is preliminary data.</text>
</comment>
<proteinExistence type="inferred from homology"/>
<feature type="binding site" evidence="8">
    <location>
        <position position="145"/>
    </location>
    <ligand>
        <name>substrate</name>
    </ligand>
</feature>
<dbReference type="SMART" id="SM00359">
    <property type="entry name" value="PUA"/>
    <property type="match status" value="1"/>
</dbReference>
<dbReference type="InterPro" id="IPR011529">
    <property type="entry name" value="Glu_5kinase"/>
</dbReference>
<feature type="binding site" evidence="8">
    <location>
        <position position="49"/>
    </location>
    <ligand>
        <name>substrate</name>
    </ligand>
</feature>
<dbReference type="NCBIfam" id="TIGR01027">
    <property type="entry name" value="proB"/>
    <property type="match status" value="1"/>
</dbReference>
<dbReference type="OrthoDB" id="9804434at2"/>
<dbReference type="GO" id="GO:0004349">
    <property type="term" value="F:glutamate 5-kinase activity"/>
    <property type="evidence" value="ECO:0007669"/>
    <property type="project" value="UniProtKB-UniRule"/>
</dbReference>
<dbReference type="CDD" id="cd21157">
    <property type="entry name" value="PUA_G5K"/>
    <property type="match status" value="1"/>
</dbReference>